<dbReference type="Gene3D" id="1.25.10.10">
    <property type="entry name" value="Leucine-rich Repeat Variant"/>
    <property type="match status" value="1"/>
</dbReference>
<proteinExistence type="predicted"/>
<name>A0A4Y7J6K2_PAPSO</name>
<dbReference type="InterPro" id="IPR011989">
    <property type="entry name" value="ARM-like"/>
</dbReference>
<dbReference type="STRING" id="3469.A0A4Y7J6K2"/>
<sequence length="173" mass="19631">MYSSKDLKKKLMREDVSKVLGILKDVRIVQHWMGAVDFCRQVGLDNTLEMLKCSVRAGIGNCGLSRRGSLERVVIKMSKGTSFKFCLLVQVLAMREPAKCAACALMSQLSGQGLKLVLPSLLEEQFQEFYDVVMPYPKAVFLNAIEKYNCMIRAKCMECLSLVKMMFRRTSLR</sequence>
<protein>
    <submittedName>
        <fullName evidence="1">Uncharacterized protein</fullName>
    </submittedName>
</protein>
<dbReference type="EMBL" id="CM010717">
    <property type="protein sequence ID" value="RZC56086.1"/>
    <property type="molecule type" value="Genomic_DNA"/>
</dbReference>
<dbReference type="AlphaFoldDB" id="A0A4Y7J6K2"/>
<evidence type="ECO:0000313" key="1">
    <source>
        <dbReference type="EMBL" id="RZC56086.1"/>
    </source>
</evidence>
<organism evidence="1 2">
    <name type="scientific">Papaver somniferum</name>
    <name type="common">Opium poppy</name>
    <dbReference type="NCBI Taxonomy" id="3469"/>
    <lineage>
        <taxon>Eukaryota</taxon>
        <taxon>Viridiplantae</taxon>
        <taxon>Streptophyta</taxon>
        <taxon>Embryophyta</taxon>
        <taxon>Tracheophyta</taxon>
        <taxon>Spermatophyta</taxon>
        <taxon>Magnoliopsida</taxon>
        <taxon>Ranunculales</taxon>
        <taxon>Papaveraceae</taxon>
        <taxon>Papaveroideae</taxon>
        <taxon>Papaver</taxon>
    </lineage>
</organism>
<dbReference type="Proteomes" id="UP000316621">
    <property type="component" value="Chromosome 3"/>
</dbReference>
<evidence type="ECO:0000313" key="2">
    <source>
        <dbReference type="Proteomes" id="UP000316621"/>
    </source>
</evidence>
<keyword evidence="2" id="KW-1185">Reference proteome</keyword>
<accession>A0A4Y7J6K2</accession>
<gene>
    <name evidence="1" type="ORF">C5167_014938</name>
</gene>
<reference evidence="1 2" key="1">
    <citation type="journal article" date="2018" name="Science">
        <title>The opium poppy genome and morphinan production.</title>
        <authorList>
            <person name="Guo L."/>
            <person name="Winzer T."/>
            <person name="Yang X."/>
            <person name="Li Y."/>
            <person name="Ning Z."/>
            <person name="He Z."/>
            <person name="Teodor R."/>
            <person name="Lu Y."/>
            <person name="Bowser T.A."/>
            <person name="Graham I.A."/>
            <person name="Ye K."/>
        </authorList>
    </citation>
    <scope>NUCLEOTIDE SEQUENCE [LARGE SCALE GENOMIC DNA]</scope>
    <source>
        <strain evidence="2">cv. HN1</strain>
        <tissue evidence="1">Leaves</tissue>
    </source>
</reference>
<dbReference type="Gramene" id="RZC56086">
    <property type="protein sequence ID" value="RZC56086"/>
    <property type="gene ID" value="C5167_014938"/>
</dbReference>